<dbReference type="InterPro" id="IPR036420">
    <property type="entry name" value="BRCT_dom_sf"/>
</dbReference>
<feature type="compositionally biased region" description="Low complexity" evidence="1">
    <location>
        <begin position="326"/>
        <end position="341"/>
    </location>
</feature>
<dbReference type="Gene3D" id="3.40.50.10190">
    <property type="entry name" value="BRCT domain"/>
    <property type="match status" value="1"/>
</dbReference>
<name>A0A6A5WPU4_9PLEO</name>
<proteinExistence type="predicted"/>
<protein>
    <recommendedName>
        <fullName evidence="4">BRCT domain-containing protein</fullName>
    </recommendedName>
</protein>
<dbReference type="EMBL" id="ML977570">
    <property type="protein sequence ID" value="KAF2003910.1"/>
    <property type="molecule type" value="Genomic_DNA"/>
</dbReference>
<feature type="compositionally biased region" description="Polar residues" evidence="1">
    <location>
        <begin position="370"/>
        <end position="381"/>
    </location>
</feature>
<feature type="compositionally biased region" description="Low complexity" evidence="1">
    <location>
        <begin position="421"/>
        <end position="435"/>
    </location>
</feature>
<dbReference type="SUPFAM" id="SSF52113">
    <property type="entry name" value="BRCT domain"/>
    <property type="match status" value="1"/>
</dbReference>
<feature type="compositionally biased region" description="Basic and acidic residues" evidence="1">
    <location>
        <begin position="1"/>
        <end position="11"/>
    </location>
</feature>
<gene>
    <name evidence="2" type="ORF">P154DRAFT_73930</name>
</gene>
<evidence type="ECO:0000313" key="2">
    <source>
        <dbReference type="EMBL" id="KAF2003910.1"/>
    </source>
</evidence>
<dbReference type="AlphaFoldDB" id="A0A6A5WPU4"/>
<feature type="region of interest" description="Disordered" evidence="1">
    <location>
        <begin position="543"/>
        <end position="595"/>
    </location>
</feature>
<evidence type="ECO:0008006" key="4">
    <source>
        <dbReference type="Google" id="ProtNLM"/>
    </source>
</evidence>
<dbReference type="OrthoDB" id="2384350at2759"/>
<feature type="compositionally biased region" description="Basic and acidic residues" evidence="1">
    <location>
        <begin position="436"/>
        <end position="454"/>
    </location>
</feature>
<accession>A0A6A5WPU4</accession>
<feature type="region of interest" description="Disordered" evidence="1">
    <location>
        <begin position="320"/>
        <end position="381"/>
    </location>
</feature>
<evidence type="ECO:0000313" key="3">
    <source>
        <dbReference type="Proteomes" id="UP000799779"/>
    </source>
</evidence>
<feature type="compositionally biased region" description="Low complexity" evidence="1">
    <location>
        <begin position="34"/>
        <end position="51"/>
    </location>
</feature>
<evidence type="ECO:0000256" key="1">
    <source>
        <dbReference type="SAM" id="MobiDB-lite"/>
    </source>
</evidence>
<organism evidence="2 3">
    <name type="scientific">Amniculicola lignicola CBS 123094</name>
    <dbReference type="NCBI Taxonomy" id="1392246"/>
    <lineage>
        <taxon>Eukaryota</taxon>
        <taxon>Fungi</taxon>
        <taxon>Dikarya</taxon>
        <taxon>Ascomycota</taxon>
        <taxon>Pezizomycotina</taxon>
        <taxon>Dothideomycetes</taxon>
        <taxon>Pleosporomycetidae</taxon>
        <taxon>Pleosporales</taxon>
        <taxon>Amniculicolaceae</taxon>
        <taxon>Amniculicola</taxon>
    </lineage>
</organism>
<reference evidence="2" key="1">
    <citation type="journal article" date="2020" name="Stud. Mycol.">
        <title>101 Dothideomycetes genomes: a test case for predicting lifestyles and emergence of pathogens.</title>
        <authorList>
            <person name="Haridas S."/>
            <person name="Albert R."/>
            <person name="Binder M."/>
            <person name="Bloem J."/>
            <person name="Labutti K."/>
            <person name="Salamov A."/>
            <person name="Andreopoulos B."/>
            <person name="Baker S."/>
            <person name="Barry K."/>
            <person name="Bills G."/>
            <person name="Bluhm B."/>
            <person name="Cannon C."/>
            <person name="Castanera R."/>
            <person name="Culley D."/>
            <person name="Daum C."/>
            <person name="Ezra D."/>
            <person name="Gonzalez J."/>
            <person name="Henrissat B."/>
            <person name="Kuo A."/>
            <person name="Liang C."/>
            <person name="Lipzen A."/>
            <person name="Lutzoni F."/>
            <person name="Magnuson J."/>
            <person name="Mondo S."/>
            <person name="Nolan M."/>
            <person name="Ohm R."/>
            <person name="Pangilinan J."/>
            <person name="Park H.-J."/>
            <person name="Ramirez L."/>
            <person name="Alfaro M."/>
            <person name="Sun H."/>
            <person name="Tritt A."/>
            <person name="Yoshinaga Y."/>
            <person name="Zwiers L.-H."/>
            <person name="Turgeon B."/>
            <person name="Goodwin S."/>
            <person name="Spatafora J."/>
            <person name="Crous P."/>
            <person name="Grigoriev I."/>
        </authorList>
    </citation>
    <scope>NUCLEOTIDE SEQUENCE</scope>
    <source>
        <strain evidence="2">CBS 123094</strain>
    </source>
</reference>
<sequence length="595" mass="64064">MVTTRSGREVKSVLAAPPKRAARPKRAREDGQDTVAAAKKPRPAAKAAAKPLPKPLAKPPVVKTAVKSSTARAKPTARGQKVAKTATTIEAAPENPFLEYPVPPTPSNGSIMTGLPTTSQPAPQIPHPAHTMAALAGFPVSEARLFKSPTPEDPFLEFPVWPSTPAAPAPTLLAPTLAPPTAIKSALRSPLKMGLKTPKKFVAFNITPEKVFSFDELDSSILKDGPLNGTIWYVDVHRGKFDESFLFTTLLEDLGAFVEHNWETSNIPPTHILFKDGAQVLLERAARTDGKTKVVNVGYVLECEKQMSRLDEAGYLVPLDGPVKDATPPAEESPESSPVTVKPRKPLPPTKYLLATPARRPSPSKLPPASIQSLRRGTPQPIASQRQDLAISKFAFTPARTPSKFFSFAETPSVPSNLQASTQVTPTLPSVPTTPEENKENAMPETVSKDDELPSWHPSKVTQMTCPPPKRHFNPFAQTPKRVAPFGPSGTTFKRLDPFGTPATTFKRAAPFGAPATTLKRAAPFSTTANPFERVAPFGTTANPFERVAPFGTTANPLKRDAPFDPPTATPKRRALFGPNGPTPKRFRPTQSGDV</sequence>
<keyword evidence="3" id="KW-1185">Reference proteome</keyword>
<feature type="region of interest" description="Disordered" evidence="1">
    <location>
        <begin position="416"/>
        <end position="468"/>
    </location>
</feature>
<dbReference type="Proteomes" id="UP000799779">
    <property type="component" value="Unassembled WGS sequence"/>
</dbReference>
<feature type="region of interest" description="Disordered" evidence="1">
    <location>
        <begin position="1"/>
        <end position="85"/>
    </location>
</feature>